<keyword evidence="2" id="KW-1185">Reference proteome</keyword>
<sequence>MFHYAKLLNLVINSALIYKILTLSLTIFVRIGMFLHQIYPHNSSLPFPLFNNKKTPVKDE</sequence>
<protein>
    <submittedName>
        <fullName evidence="1">Uncharacterized protein</fullName>
    </submittedName>
</protein>
<organism evidence="1 2">
    <name type="scientific">Flavobacterium crassostreae</name>
    <dbReference type="NCBI Taxonomy" id="1763534"/>
    <lineage>
        <taxon>Bacteria</taxon>
        <taxon>Pseudomonadati</taxon>
        <taxon>Bacteroidota</taxon>
        <taxon>Flavobacteriia</taxon>
        <taxon>Flavobacteriales</taxon>
        <taxon>Flavobacteriaceae</taxon>
        <taxon>Flavobacterium</taxon>
    </lineage>
</organism>
<evidence type="ECO:0000313" key="2">
    <source>
        <dbReference type="Proteomes" id="UP000093510"/>
    </source>
</evidence>
<dbReference type="Proteomes" id="UP000093510">
    <property type="component" value="Unassembled WGS sequence"/>
</dbReference>
<comment type="caution">
    <text evidence="1">The sequence shown here is derived from an EMBL/GenBank/DDBJ whole genome shotgun (WGS) entry which is preliminary data.</text>
</comment>
<name>A0A1B9DMQ7_9FLAO</name>
<reference evidence="1 2" key="1">
    <citation type="submission" date="2016-03" db="EMBL/GenBank/DDBJ databases">
        <authorList>
            <person name="Ploux O."/>
        </authorList>
    </citation>
    <scope>NUCLEOTIDE SEQUENCE [LARGE SCALE GENOMIC DNA]</scope>
    <source>
        <strain evidence="1 2">LPB0076</strain>
    </source>
</reference>
<proteinExistence type="predicted"/>
<gene>
    <name evidence="1" type="ORF">LPBF_11970</name>
</gene>
<evidence type="ECO:0000313" key="1">
    <source>
        <dbReference type="EMBL" id="OCB70975.1"/>
    </source>
</evidence>
<dbReference type="EMBL" id="LVEP01000059">
    <property type="protein sequence ID" value="OCB70975.1"/>
    <property type="molecule type" value="Genomic_DNA"/>
</dbReference>
<dbReference type="AlphaFoldDB" id="A0A1B9DMQ7"/>
<accession>A0A1B9DMQ7</accession>